<dbReference type="GO" id="GO:0000462">
    <property type="term" value="P:maturation of SSU-rRNA from tricistronic rRNA transcript (SSU-rRNA, 5.8S rRNA, LSU-rRNA)"/>
    <property type="evidence" value="ECO:0007669"/>
    <property type="project" value="TreeGrafter"/>
</dbReference>
<dbReference type="AlphaFoldDB" id="A0A340XCN7"/>
<sequence length="638" mass="74207">MQVSSLNEVKIYSLSCGKSLPEWLSDRKKRALQKKDVDVRRRIELIQDFEMPTVCTTIKVSKDGQYILATGTYKPRVRCYDTYQLSLKFERCLDSEVVTFETLSDDYSKIVFLHNDRYVEFHSQSGFYYKTRIPKFGRDFSYHYPSCDLYFVGASSEVYRLNLEQGRFLSPLQTDAAENNVCDVNSVHGLFAAGTIEGRVECWDPRTRGRVGLLDCALSSVTADSEINSLPTISALKFNGALTMAVGTSTGQGRIFTSLEPEHDINDVCLYPNSGMLLTANETPKMGIYYIPVLGPAPRWCSFLDNLTEELEENPESTVYDDYKFVTKKDLENLGLTHLIGSPFLRAYMHGFFMDIRLYHKVKLMVNPFAFEEYRKDKIRQKIEETRAQRVQLKKLPKVNKELALKLIEEEEEKQKSTWKKKVKSLPNILTDDRFKVMFENPDFQVDEESEEFRLLNPLVSKISEKRKKKLRLLEQQELHEEEEEEEPEGKPSDAESSESSDDEKDWVAEVRKQRRLLQQEEKVKRQERLREDRQTVLKPQFYEIKAGEEFRSFRDSATKQKLMNKTLEDRLKLEAKSGTLSVSDTTVGSKQLTFTLKKSEQQKQQQEAAKLHRQERKTLRRSAGHLKSRPRRGRLFH</sequence>
<dbReference type="Proteomes" id="UP000265300">
    <property type="component" value="Unplaced"/>
</dbReference>
<feature type="domain" description="Nucleolar protein 10-like second" evidence="8">
    <location>
        <begin position="319"/>
        <end position="367"/>
    </location>
</feature>
<dbReference type="RefSeq" id="XP_007456984.1">
    <property type="nucleotide sequence ID" value="XM_007456922.1"/>
</dbReference>
<keyword evidence="4" id="KW-0677">Repeat</keyword>
<dbReference type="GO" id="GO:0030686">
    <property type="term" value="C:90S preribosome"/>
    <property type="evidence" value="ECO:0007669"/>
    <property type="project" value="TreeGrafter"/>
</dbReference>
<evidence type="ECO:0000256" key="2">
    <source>
        <dbReference type="ARBA" id="ARBA00005264"/>
    </source>
</evidence>
<evidence type="ECO:0000256" key="5">
    <source>
        <dbReference type="ARBA" id="ARBA00023242"/>
    </source>
</evidence>
<dbReference type="InterPro" id="IPR056551">
    <property type="entry name" value="Beta-prop_NOL10_N"/>
</dbReference>
<dbReference type="InterPro" id="IPR056550">
    <property type="entry name" value="NOL10_2nd"/>
</dbReference>
<organism evidence="10 11">
    <name type="scientific">Lipotes vexillifer</name>
    <name type="common">Yangtze river dolphin</name>
    <dbReference type="NCBI Taxonomy" id="118797"/>
    <lineage>
        <taxon>Eukaryota</taxon>
        <taxon>Metazoa</taxon>
        <taxon>Chordata</taxon>
        <taxon>Craniata</taxon>
        <taxon>Vertebrata</taxon>
        <taxon>Euteleostomi</taxon>
        <taxon>Mammalia</taxon>
        <taxon>Eutheria</taxon>
        <taxon>Laurasiatheria</taxon>
        <taxon>Artiodactyla</taxon>
        <taxon>Whippomorpha</taxon>
        <taxon>Cetacea</taxon>
        <taxon>Odontoceti</taxon>
        <taxon>Lipotidae</taxon>
        <taxon>Lipotes</taxon>
    </lineage>
</organism>
<dbReference type="InterPro" id="IPR036322">
    <property type="entry name" value="WD40_repeat_dom_sf"/>
</dbReference>
<name>A0A340XCN7_LIPVE</name>
<feature type="domain" description="NUC153" evidence="7">
    <location>
        <begin position="432"/>
        <end position="458"/>
    </location>
</feature>
<dbReference type="InterPro" id="IPR012580">
    <property type="entry name" value="NUC153"/>
</dbReference>
<evidence type="ECO:0000313" key="11">
    <source>
        <dbReference type="RefSeq" id="XP_007456984.1"/>
    </source>
</evidence>
<comment type="similarity">
    <text evidence="2">Belongs to the WD repeat NOL10/ENP2 family.</text>
</comment>
<evidence type="ECO:0000259" key="7">
    <source>
        <dbReference type="Pfam" id="PF08159"/>
    </source>
</evidence>
<proteinExistence type="inferred from homology"/>
<feature type="region of interest" description="Disordered" evidence="6">
    <location>
        <begin position="598"/>
        <end position="638"/>
    </location>
</feature>
<dbReference type="SUPFAM" id="SSF50978">
    <property type="entry name" value="WD40 repeat-like"/>
    <property type="match status" value="1"/>
</dbReference>
<dbReference type="Pfam" id="PF23098">
    <property type="entry name" value="Beta-prop_NOL10_N"/>
    <property type="match status" value="2"/>
</dbReference>
<keyword evidence="3" id="KW-0853">WD repeat</keyword>
<dbReference type="PANTHER" id="PTHR14927:SF0">
    <property type="entry name" value="NUCLEOLAR PROTEIN 10"/>
    <property type="match status" value="1"/>
</dbReference>
<evidence type="ECO:0000256" key="3">
    <source>
        <dbReference type="ARBA" id="ARBA00022574"/>
    </source>
</evidence>
<dbReference type="GO" id="GO:0032040">
    <property type="term" value="C:small-subunit processome"/>
    <property type="evidence" value="ECO:0007669"/>
    <property type="project" value="TreeGrafter"/>
</dbReference>
<feature type="region of interest" description="Disordered" evidence="6">
    <location>
        <begin position="477"/>
        <end position="506"/>
    </location>
</feature>
<dbReference type="GeneID" id="103083590"/>
<dbReference type="Gene3D" id="2.130.10.10">
    <property type="entry name" value="YVTN repeat-like/Quinoprotein amine dehydrogenase"/>
    <property type="match status" value="1"/>
</dbReference>
<feature type="domain" description="Nucleolar protein 10-like N-terminal" evidence="9">
    <location>
        <begin position="1"/>
        <end position="222"/>
    </location>
</feature>
<dbReference type="PANTHER" id="PTHR14927">
    <property type="entry name" value="NUCLEOLAR PROTEIN 10"/>
    <property type="match status" value="1"/>
</dbReference>
<keyword evidence="5" id="KW-0539">Nucleus</keyword>
<evidence type="ECO:0000256" key="6">
    <source>
        <dbReference type="SAM" id="MobiDB-lite"/>
    </source>
</evidence>
<feature type="compositionally biased region" description="Acidic residues" evidence="6">
    <location>
        <begin position="496"/>
        <end position="505"/>
    </location>
</feature>
<evidence type="ECO:0000259" key="8">
    <source>
        <dbReference type="Pfam" id="PF23097"/>
    </source>
</evidence>
<gene>
    <name evidence="11" type="primary">NOL10</name>
</gene>
<evidence type="ECO:0000256" key="1">
    <source>
        <dbReference type="ARBA" id="ARBA00004604"/>
    </source>
</evidence>
<feature type="compositionally biased region" description="Basic residues" evidence="6">
    <location>
        <begin position="612"/>
        <end position="638"/>
    </location>
</feature>
<dbReference type="FunFam" id="2.130.10.10:FF:000980">
    <property type="entry name" value="Nucleolar protein 10"/>
    <property type="match status" value="1"/>
</dbReference>
<reference evidence="11" key="1">
    <citation type="submission" date="2025-08" db="UniProtKB">
        <authorList>
            <consortium name="RefSeq"/>
        </authorList>
    </citation>
    <scope>IDENTIFICATION</scope>
</reference>
<dbReference type="Pfam" id="PF08159">
    <property type="entry name" value="NUC153"/>
    <property type="match status" value="1"/>
</dbReference>
<comment type="subcellular location">
    <subcellularLocation>
        <location evidence="1">Nucleus</location>
        <location evidence="1">Nucleolus</location>
    </subcellularLocation>
</comment>
<evidence type="ECO:0000259" key="9">
    <source>
        <dbReference type="Pfam" id="PF23098"/>
    </source>
</evidence>
<evidence type="ECO:0000313" key="10">
    <source>
        <dbReference type="Proteomes" id="UP000265300"/>
    </source>
</evidence>
<feature type="domain" description="Nucleolar protein 10-like N-terminal" evidence="9">
    <location>
        <begin position="256"/>
        <end position="314"/>
    </location>
</feature>
<dbReference type="InterPro" id="IPR040382">
    <property type="entry name" value="NOL10/Enp2"/>
</dbReference>
<dbReference type="InterPro" id="IPR015943">
    <property type="entry name" value="WD40/YVTN_repeat-like_dom_sf"/>
</dbReference>
<dbReference type="CTD" id="79954"/>
<evidence type="ECO:0000256" key="4">
    <source>
        <dbReference type="ARBA" id="ARBA00022737"/>
    </source>
</evidence>
<keyword evidence="10" id="KW-1185">Reference proteome</keyword>
<dbReference type="Pfam" id="PF23097">
    <property type="entry name" value="NOL10_2nd"/>
    <property type="match status" value="1"/>
</dbReference>
<accession>A0A340XCN7</accession>
<protein>
    <submittedName>
        <fullName evidence="11">Nucleolar protein 10 isoform X3</fullName>
    </submittedName>
</protein>